<dbReference type="GO" id="GO:0000139">
    <property type="term" value="C:Golgi membrane"/>
    <property type="evidence" value="ECO:0007669"/>
    <property type="project" value="UniProtKB-SubCell"/>
</dbReference>
<dbReference type="AlphaFoldDB" id="A0A8H7VJK2"/>
<dbReference type="Proteomes" id="UP000646827">
    <property type="component" value="Unassembled WGS sequence"/>
</dbReference>
<keyword evidence="7" id="KW-0333">Golgi apparatus</keyword>
<dbReference type="OrthoDB" id="10257567at2759"/>
<evidence type="ECO:0000256" key="5">
    <source>
        <dbReference type="ARBA" id="ARBA00022692"/>
    </source>
</evidence>
<evidence type="ECO:0000256" key="7">
    <source>
        <dbReference type="ARBA" id="ARBA00023034"/>
    </source>
</evidence>
<dbReference type="Pfam" id="PF25398">
    <property type="entry name" value="CUX1_N"/>
    <property type="match status" value="1"/>
</dbReference>
<evidence type="ECO:0000256" key="12">
    <source>
        <dbReference type="SAM" id="Phobius"/>
    </source>
</evidence>
<proteinExistence type="inferred from homology"/>
<evidence type="ECO:0000259" key="14">
    <source>
        <dbReference type="Pfam" id="PF25398"/>
    </source>
</evidence>
<name>A0A8H7VJK2_9FUNG</name>
<dbReference type="InterPro" id="IPR012955">
    <property type="entry name" value="CASP_C"/>
</dbReference>
<evidence type="ECO:0000256" key="8">
    <source>
        <dbReference type="ARBA" id="ARBA00023054"/>
    </source>
</evidence>
<feature type="domain" description="CASP C-terminal" evidence="13">
    <location>
        <begin position="418"/>
        <end position="684"/>
    </location>
</feature>
<evidence type="ECO:0000313" key="16">
    <source>
        <dbReference type="Proteomes" id="UP000646827"/>
    </source>
</evidence>
<evidence type="ECO:0000256" key="3">
    <source>
        <dbReference type="ARBA" id="ARBA00018691"/>
    </source>
</evidence>
<comment type="subcellular location">
    <subcellularLocation>
        <location evidence="1">Golgi apparatus membrane</location>
        <topology evidence="1">Single-pass type IV membrane protein</topology>
    </subcellularLocation>
</comment>
<keyword evidence="5 12" id="KW-0812">Transmembrane</keyword>
<dbReference type="InterPro" id="IPR057476">
    <property type="entry name" value="Cux_N"/>
</dbReference>
<evidence type="ECO:0000256" key="11">
    <source>
        <dbReference type="SAM" id="MobiDB-lite"/>
    </source>
</evidence>
<feature type="compositionally biased region" description="Low complexity" evidence="11">
    <location>
        <begin position="464"/>
        <end position="491"/>
    </location>
</feature>
<evidence type="ECO:0000256" key="4">
    <source>
        <dbReference type="ARBA" id="ARBA00022448"/>
    </source>
</evidence>
<evidence type="ECO:0000259" key="13">
    <source>
        <dbReference type="Pfam" id="PF08172"/>
    </source>
</evidence>
<feature type="compositionally biased region" description="Polar residues" evidence="11">
    <location>
        <begin position="501"/>
        <end position="515"/>
    </location>
</feature>
<evidence type="ECO:0000256" key="10">
    <source>
        <dbReference type="SAM" id="Coils"/>
    </source>
</evidence>
<keyword evidence="6 12" id="KW-1133">Transmembrane helix</keyword>
<evidence type="ECO:0000256" key="2">
    <source>
        <dbReference type="ARBA" id="ARBA00006415"/>
    </source>
</evidence>
<protein>
    <recommendedName>
        <fullName evidence="3">Protein CASP</fullName>
    </recommendedName>
</protein>
<dbReference type="PANTHER" id="PTHR14043:SF2">
    <property type="entry name" value="HOMEOBOX PROTEIN CUT"/>
    <property type="match status" value="1"/>
</dbReference>
<dbReference type="EMBL" id="JAEPRB010000030">
    <property type="protein sequence ID" value="KAG2225231.1"/>
    <property type="molecule type" value="Genomic_DNA"/>
</dbReference>
<feature type="compositionally biased region" description="Basic and acidic residues" evidence="11">
    <location>
        <begin position="268"/>
        <end position="283"/>
    </location>
</feature>
<feature type="coiled-coil region" evidence="10">
    <location>
        <begin position="375"/>
        <end position="441"/>
    </location>
</feature>
<organism evidence="15 16">
    <name type="scientific">Circinella minor</name>
    <dbReference type="NCBI Taxonomy" id="1195481"/>
    <lineage>
        <taxon>Eukaryota</taxon>
        <taxon>Fungi</taxon>
        <taxon>Fungi incertae sedis</taxon>
        <taxon>Mucoromycota</taxon>
        <taxon>Mucoromycotina</taxon>
        <taxon>Mucoromycetes</taxon>
        <taxon>Mucorales</taxon>
        <taxon>Lichtheimiaceae</taxon>
        <taxon>Circinella</taxon>
    </lineage>
</organism>
<reference evidence="15 16" key="1">
    <citation type="submission" date="2020-12" db="EMBL/GenBank/DDBJ databases">
        <title>Metabolic potential, ecology and presence of endohyphal bacteria is reflected in genomic diversity of Mucoromycotina.</title>
        <authorList>
            <person name="Muszewska A."/>
            <person name="Okrasinska A."/>
            <person name="Steczkiewicz K."/>
            <person name="Drgas O."/>
            <person name="Orlowska M."/>
            <person name="Perlinska-Lenart U."/>
            <person name="Aleksandrzak-Piekarczyk T."/>
            <person name="Szatraj K."/>
            <person name="Zielenkiewicz U."/>
            <person name="Pilsyk S."/>
            <person name="Malc E."/>
            <person name="Mieczkowski P."/>
            <person name="Kruszewska J.S."/>
            <person name="Biernat P."/>
            <person name="Pawlowska J."/>
        </authorList>
    </citation>
    <scope>NUCLEOTIDE SEQUENCE [LARGE SCALE GENOMIC DNA]</scope>
    <source>
        <strain evidence="15 16">CBS 142.35</strain>
    </source>
</reference>
<keyword evidence="16" id="KW-1185">Reference proteome</keyword>
<feature type="domain" description="Cux N-terminal" evidence="14">
    <location>
        <begin position="1"/>
        <end position="115"/>
    </location>
</feature>
<comment type="caution">
    <text evidence="15">The sequence shown here is derived from an EMBL/GenBank/DDBJ whole genome shotgun (WGS) entry which is preliminary data.</text>
</comment>
<keyword evidence="4" id="KW-0813">Transport</keyword>
<feature type="coiled-coil region" evidence="10">
    <location>
        <begin position="525"/>
        <end position="566"/>
    </location>
</feature>
<evidence type="ECO:0000256" key="6">
    <source>
        <dbReference type="ARBA" id="ARBA00022989"/>
    </source>
</evidence>
<feature type="transmembrane region" description="Helical" evidence="12">
    <location>
        <begin position="660"/>
        <end position="681"/>
    </location>
</feature>
<evidence type="ECO:0000256" key="1">
    <source>
        <dbReference type="ARBA" id="ARBA00004409"/>
    </source>
</evidence>
<gene>
    <name evidence="15" type="ORF">INT45_001454</name>
</gene>
<keyword evidence="8 10" id="KW-0175">Coiled coil</keyword>
<sequence>MEEQNNFSSAIEFWRGVGLPSLQRQLDQQGLTIVENQKDGLMSRKKLAEQTREFKKMSDEDKLQQFKSLLKGYQSEIDNVTRRTKYSESSFLALYKVLADAPDPAPLFEAAIDQSVNNVELEAIKKENTELRSDLKEAQQQANHVQSLEKANQELQQKLNKLESSADEKRIEELAQREEQMKQQYNEKIRSYKEREHDLQRQLNQALDQLTQLRHTHDDTQAQLLNHNQKYDEEVVGKLAELDIVMMDLERANAKIVELERKNDNLREEVKATRSESKEKTDTAETQQQDAAISKLIKDIDTYKELLQSTEARLSKRIKELSNEVKSLTDEKEKLVKKLQGFDDYDEIKRELEIMKYVEFSTGDDEDRFDAQNVLKKDEELRESLEVSLMEKNRRLENEFTQMKVSYANIEKELATKESTYSELKAKNTGLASLVQRLEEDLLRLGQKPSSSDSLVAELTRTPSSTNITSAQQQQQLSQQPQTPGSGPRTPDYGSPRVSYDANSVPTKDGNNNDKSILPIVIGQRDRFRQRNTELEGQTRSLELKLQDVQGEIETLKADNLKLYERLRFVHVWKEEQSKGVTNRSTAVNMGAGGSDYRDVRRGSLKAKDDPTDKYGQLYEESMNPFVQFHRKEETRRYNALNPAEKLTFNLTRMLFSHKWSRYFLVIYSLLLHLLVVVTLYQLSLWECRHDHEAINLPTLNDDPAAAAAIAGGGRPIGMGNVAPL</sequence>
<evidence type="ECO:0000313" key="15">
    <source>
        <dbReference type="EMBL" id="KAG2225231.1"/>
    </source>
</evidence>
<keyword evidence="9 12" id="KW-0472">Membrane</keyword>
<dbReference type="GO" id="GO:0006891">
    <property type="term" value="P:intra-Golgi vesicle-mediated transport"/>
    <property type="evidence" value="ECO:0007669"/>
    <property type="project" value="InterPro"/>
</dbReference>
<feature type="region of interest" description="Disordered" evidence="11">
    <location>
        <begin position="445"/>
        <end position="516"/>
    </location>
</feature>
<accession>A0A8H7VJK2</accession>
<evidence type="ECO:0000256" key="9">
    <source>
        <dbReference type="ARBA" id="ARBA00023136"/>
    </source>
</evidence>
<dbReference type="PANTHER" id="PTHR14043">
    <property type="entry name" value="CCAAT DISPLACEMENT PROTEIN-RELATED"/>
    <property type="match status" value="1"/>
</dbReference>
<dbReference type="Pfam" id="PF08172">
    <property type="entry name" value="CASP_C"/>
    <property type="match status" value="1"/>
</dbReference>
<feature type="region of interest" description="Disordered" evidence="11">
    <location>
        <begin position="268"/>
        <end position="287"/>
    </location>
</feature>
<comment type="similarity">
    <text evidence="2">Belongs to the CASP family.</text>
</comment>